<dbReference type="InterPro" id="IPR036250">
    <property type="entry name" value="AcylCo_DH-like_C"/>
</dbReference>
<feature type="domain" description="Acyl-CoA dehydrogenase/oxidase N-terminal" evidence="8">
    <location>
        <begin position="31"/>
        <end position="112"/>
    </location>
</feature>
<dbReference type="Pfam" id="PF02770">
    <property type="entry name" value="Acyl-CoA_dh_M"/>
    <property type="match status" value="1"/>
</dbReference>
<proteinExistence type="inferred from homology"/>
<evidence type="ECO:0000259" key="6">
    <source>
        <dbReference type="Pfam" id="PF00441"/>
    </source>
</evidence>
<dbReference type="CDD" id="cd00567">
    <property type="entry name" value="ACAD"/>
    <property type="match status" value="1"/>
</dbReference>
<comment type="similarity">
    <text evidence="2 5">Belongs to the acyl-CoA dehydrogenase family.</text>
</comment>
<evidence type="ECO:0000256" key="5">
    <source>
        <dbReference type="RuleBase" id="RU362125"/>
    </source>
</evidence>
<sequence length="498" mass="55711">MSELFSDYLKKYQKVLKNLFSQQNLPSEELQRGIPEKVLDQITALNPSAVSIPQAYGGRGSHPAEILSLLESTSYESLPLSLILGINGALFLEPLAKYGEEKLKNETFPSFLNNSSLGGLMITEPGYGTDALAMKTSWEKSRSGYTIEGEKHWAGLSGRADYWLMTAREKKGSDELKRDIDFFICDSSDPRQFVKPVEEFSNLGLYMIPYARNRVDIEVPSHHRLIPGKSGIRLMQDLLHRSRMRFSGMATGFIHRMLDEAVSHTRQRVVSGKSLFSYDQVQKRLSELQADFTISSAFCRHAAGISSIDHDLSGKSLEANVHKTVLSDMMQNASQSLLQLVGAKGYKLSHIAGRSVVDSRPFQIFEGSNDVIYQQVADQFLKHMALIKNFNLSEALASHPLTSRMAERFKKITSFSVSPDMVQRKKVDFGRILGRITGLEWTLEMGQGGYDPALINQALESMTERIQALLGSFQGGNKACYIPIESGNNVFWRETVQS</sequence>
<keyword evidence="4 5" id="KW-0274">FAD</keyword>
<accession>A0A5C1QL74</accession>
<evidence type="ECO:0000256" key="4">
    <source>
        <dbReference type="ARBA" id="ARBA00022827"/>
    </source>
</evidence>
<dbReference type="InterPro" id="IPR037069">
    <property type="entry name" value="AcylCoA_DH/ox_N_sf"/>
</dbReference>
<dbReference type="Proteomes" id="UP000324209">
    <property type="component" value="Chromosome"/>
</dbReference>
<dbReference type="AlphaFoldDB" id="A0A5C1QL74"/>
<dbReference type="InterPro" id="IPR006091">
    <property type="entry name" value="Acyl-CoA_Oxase/DH_mid-dom"/>
</dbReference>
<feature type="domain" description="Acyl-CoA oxidase/dehydrogenase middle" evidence="7">
    <location>
        <begin position="120"/>
        <end position="191"/>
    </location>
</feature>
<dbReference type="Pfam" id="PF02771">
    <property type="entry name" value="Acyl-CoA_dh_N"/>
    <property type="match status" value="1"/>
</dbReference>
<evidence type="ECO:0000256" key="3">
    <source>
        <dbReference type="ARBA" id="ARBA00022630"/>
    </source>
</evidence>
<organism evidence="9 10">
    <name type="scientific">Oceanispirochaeta crateris</name>
    <dbReference type="NCBI Taxonomy" id="2518645"/>
    <lineage>
        <taxon>Bacteria</taxon>
        <taxon>Pseudomonadati</taxon>
        <taxon>Spirochaetota</taxon>
        <taxon>Spirochaetia</taxon>
        <taxon>Spirochaetales</taxon>
        <taxon>Spirochaetaceae</taxon>
        <taxon>Oceanispirochaeta</taxon>
    </lineage>
</organism>
<keyword evidence="5" id="KW-0560">Oxidoreductase</keyword>
<dbReference type="GO" id="GO:0050660">
    <property type="term" value="F:flavin adenine dinucleotide binding"/>
    <property type="evidence" value="ECO:0007669"/>
    <property type="project" value="InterPro"/>
</dbReference>
<dbReference type="GO" id="GO:0003995">
    <property type="term" value="F:acyl-CoA dehydrogenase activity"/>
    <property type="evidence" value="ECO:0007669"/>
    <property type="project" value="TreeGrafter"/>
</dbReference>
<keyword evidence="3 5" id="KW-0285">Flavoprotein</keyword>
<name>A0A5C1QL74_9SPIO</name>
<protein>
    <submittedName>
        <fullName evidence="9">Acyl-CoA dehydrogenase</fullName>
    </submittedName>
</protein>
<dbReference type="PANTHER" id="PTHR43884">
    <property type="entry name" value="ACYL-COA DEHYDROGENASE"/>
    <property type="match status" value="1"/>
</dbReference>
<dbReference type="Pfam" id="PF00441">
    <property type="entry name" value="Acyl-CoA_dh_1"/>
    <property type="match status" value="1"/>
</dbReference>
<evidence type="ECO:0000259" key="8">
    <source>
        <dbReference type="Pfam" id="PF02771"/>
    </source>
</evidence>
<dbReference type="Gene3D" id="1.10.540.10">
    <property type="entry name" value="Acyl-CoA dehydrogenase/oxidase, N-terminal domain"/>
    <property type="match status" value="1"/>
</dbReference>
<keyword evidence="10" id="KW-1185">Reference proteome</keyword>
<dbReference type="InterPro" id="IPR009075">
    <property type="entry name" value="AcylCo_DH/oxidase_C"/>
</dbReference>
<dbReference type="OrthoDB" id="9780544at2"/>
<dbReference type="EMBL" id="CP036150">
    <property type="protein sequence ID" value="QEN08227.1"/>
    <property type="molecule type" value="Genomic_DNA"/>
</dbReference>
<dbReference type="SUPFAM" id="SSF47203">
    <property type="entry name" value="Acyl-CoA dehydrogenase C-terminal domain-like"/>
    <property type="match status" value="1"/>
</dbReference>
<evidence type="ECO:0000256" key="1">
    <source>
        <dbReference type="ARBA" id="ARBA00001974"/>
    </source>
</evidence>
<dbReference type="InterPro" id="IPR046373">
    <property type="entry name" value="Acyl-CoA_Oxase/DH_mid-dom_sf"/>
</dbReference>
<dbReference type="Gene3D" id="2.40.110.10">
    <property type="entry name" value="Butyryl-CoA Dehydrogenase, subunit A, domain 2"/>
    <property type="match status" value="1"/>
</dbReference>
<dbReference type="InterPro" id="IPR013786">
    <property type="entry name" value="AcylCoA_DH/ox_N"/>
</dbReference>
<evidence type="ECO:0000313" key="9">
    <source>
        <dbReference type="EMBL" id="QEN08227.1"/>
    </source>
</evidence>
<comment type="cofactor">
    <cofactor evidence="1 5">
        <name>FAD</name>
        <dbReference type="ChEBI" id="CHEBI:57692"/>
    </cofactor>
</comment>
<reference evidence="9 10" key="1">
    <citation type="submission" date="2019-02" db="EMBL/GenBank/DDBJ databases">
        <title>Complete Genome Sequence and Methylome Analysis of free living Spirochaetas.</title>
        <authorList>
            <person name="Fomenkov A."/>
            <person name="Dubinina G."/>
            <person name="Leshcheva N."/>
            <person name="Mikheeva N."/>
            <person name="Grabovich M."/>
            <person name="Vincze T."/>
            <person name="Roberts R.J."/>
        </authorList>
    </citation>
    <scope>NUCLEOTIDE SEQUENCE [LARGE SCALE GENOMIC DNA]</scope>
    <source>
        <strain evidence="9 10">K2</strain>
    </source>
</reference>
<evidence type="ECO:0000259" key="7">
    <source>
        <dbReference type="Pfam" id="PF02770"/>
    </source>
</evidence>
<gene>
    <name evidence="9" type="ORF">EXM22_09590</name>
</gene>
<dbReference type="SUPFAM" id="SSF56645">
    <property type="entry name" value="Acyl-CoA dehydrogenase NM domain-like"/>
    <property type="match status" value="1"/>
</dbReference>
<dbReference type="RefSeq" id="WP_149486307.1">
    <property type="nucleotide sequence ID" value="NZ_CP036150.1"/>
</dbReference>
<dbReference type="KEGG" id="ock:EXM22_09590"/>
<dbReference type="Gene3D" id="1.20.140.10">
    <property type="entry name" value="Butyryl-CoA Dehydrogenase, subunit A, domain 3"/>
    <property type="match status" value="1"/>
</dbReference>
<evidence type="ECO:0000313" key="10">
    <source>
        <dbReference type="Proteomes" id="UP000324209"/>
    </source>
</evidence>
<evidence type="ECO:0000256" key="2">
    <source>
        <dbReference type="ARBA" id="ARBA00009347"/>
    </source>
</evidence>
<feature type="domain" description="Acyl-CoA dehydrogenase/oxidase C-terminal" evidence="6">
    <location>
        <begin position="230"/>
        <end position="379"/>
    </location>
</feature>
<dbReference type="InterPro" id="IPR009100">
    <property type="entry name" value="AcylCoA_DH/oxidase_NM_dom_sf"/>
</dbReference>
<dbReference type="PANTHER" id="PTHR43884:SF12">
    <property type="entry name" value="ISOVALERYL-COA DEHYDROGENASE, MITOCHONDRIAL-RELATED"/>
    <property type="match status" value="1"/>
</dbReference>